<protein>
    <submittedName>
        <fullName evidence="2">Uncharacterized protein</fullName>
    </submittedName>
</protein>
<proteinExistence type="predicted"/>
<keyword evidence="1" id="KW-1185">Reference proteome</keyword>
<dbReference type="WBParaSite" id="nRc.2.0.1.t00033-RA">
    <property type="protein sequence ID" value="nRc.2.0.1.t00033-RA"/>
    <property type="gene ID" value="nRc.2.0.1.g00033"/>
</dbReference>
<sequence length="113" mass="13027">LRCHNHKDEDFKDLLRKTPLSVASLFKKQTDSHDETFMLTLKCLGAALKYFPFPMVVDESSAVPRLFTYFRVELTEILVNVPQKLTMQGLRFVESLINSNVFVRQDFGSKAEV</sequence>
<organism evidence="1 2">
    <name type="scientific">Romanomermis culicivorax</name>
    <name type="common">Nematode worm</name>
    <dbReference type="NCBI Taxonomy" id="13658"/>
    <lineage>
        <taxon>Eukaryota</taxon>
        <taxon>Metazoa</taxon>
        <taxon>Ecdysozoa</taxon>
        <taxon>Nematoda</taxon>
        <taxon>Enoplea</taxon>
        <taxon>Dorylaimia</taxon>
        <taxon>Mermithida</taxon>
        <taxon>Mermithoidea</taxon>
        <taxon>Mermithidae</taxon>
        <taxon>Romanomermis</taxon>
    </lineage>
</organism>
<reference evidence="2" key="1">
    <citation type="submission" date="2022-11" db="UniProtKB">
        <authorList>
            <consortium name="WormBaseParasite"/>
        </authorList>
    </citation>
    <scope>IDENTIFICATION</scope>
</reference>
<name>A0A915HEC0_ROMCU</name>
<dbReference type="AlphaFoldDB" id="A0A915HEC0"/>
<evidence type="ECO:0000313" key="2">
    <source>
        <dbReference type="WBParaSite" id="nRc.2.0.1.t00033-RA"/>
    </source>
</evidence>
<dbReference type="Proteomes" id="UP000887565">
    <property type="component" value="Unplaced"/>
</dbReference>
<evidence type="ECO:0000313" key="1">
    <source>
        <dbReference type="Proteomes" id="UP000887565"/>
    </source>
</evidence>
<accession>A0A915HEC0</accession>